<evidence type="ECO:0008006" key="4">
    <source>
        <dbReference type="Google" id="ProtNLM"/>
    </source>
</evidence>
<dbReference type="EMBL" id="ARXV01000008">
    <property type="protein sequence ID" value="KGD64467.1"/>
    <property type="molecule type" value="Genomic_DNA"/>
</dbReference>
<dbReference type="STRING" id="1177154.Y5S_02222"/>
<proteinExistence type="predicted"/>
<evidence type="ECO:0000313" key="3">
    <source>
        <dbReference type="Proteomes" id="UP000029444"/>
    </source>
</evidence>
<evidence type="ECO:0000313" key="2">
    <source>
        <dbReference type="EMBL" id="KGD64467.1"/>
    </source>
</evidence>
<name>A0A095SIQ9_9GAMM</name>
<accession>A0A095SIQ9</accession>
<keyword evidence="1" id="KW-0677">Repeat</keyword>
<dbReference type="eggNOG" id="COG4642">
    <property type="taxonomic scope" value="Bacteria"/>
</dbReference>
<dbReference type="InterPro" id="IPR001096">
    <property type="entry name" value="Peptidase_C13"/>
</dbReference>
<dbReference type="GO" id="GO:0008233">
    <property type="term" value="F:peptidase activity"/>
    <property type="evidence" value="ECO:0007669"/>
    <property type="project" value="InterPro"/>
</dbReference>
<dbReference type="PATRIC" id="fig|1177154.3.peg.2262"/>
<dbReference type="Gene3D" id="3.40.50.1460">
    <property type="match status" value="1"/>
</dbReference>
<dbReference type="InterPro" id="IPR003409">
    <property type="entry name" value="MORN"/>
</dbReference>
<comment type="caution">
    <text evidence="2">The sequence shown here is derived from an EMBL/GenBank/DDBJ whole genome shotgun (WGS) entry which is preliminary data.</text>
</comment>
<dbReference type="Proteomes" id="UP000029444">
    <property type="component" value="Unassembled WGS sequence"/>
</dbReference>
<dbReference type="GO" id="GO:0006508">
    <property type="term" value="P:proteolysis"/>
    <property type="evidence" value="ECO:0007669"/>
    <property type="project" value="InterPro"/>
</dbReference>
<protein>
    <recommendedName>
        <fullName evidence="4">MORN repeat-containing protein</fullName>
    </recommendedName>
</protein>
<dbReference type="AlphaFoldDB" id="A0A095SIQ9"/>
<dbReference type="Pfam" id="PF01650">
    <property type="entry name" value="Peptidase_C13"/>
    <property type="match status" value="1"/>
</dbReference>
<dbReference type="Pfam" id="PF02493">
    <property type="entry name" value="MORN"/>
    <property type="match status" value="6"/>
</dbReference>
<dbReference type="Gene3D" id="2.20.110.10">
    <property type="entry name" value="Histone H3 K4-specific methyltransferase SET7/9 N-terminal domain"/>
    <property type="match status" value="2"/>
</dbReference>
<evidence type="ECO:0000256" key="1">
    <source>
        <dbReference type="ARBA" id="ARBA00022737"/>
    </source>
</evidence>
<sequence>MRLAPDARLPDGSVYEGEVVDGLFEGQGTLRYDDQEYYQGNFENGRFEGKGELASNKWRYVGYFSEGHFEGYGELTTPNGVYKGEFSDDMFNGEGIFTHPDGSSIEGTFKDDVPVHASASAPGESWRYEGEFEDWLWNGQGTYHDEEGGVYEGLFEQGEIVEGSYKREGNTYRGGFSGWSFHGEGEYQSLAGIHYSGEFEYGSFHGQGVLSKANGSRVEGAFEYGRPKGVVTYTKVDEETGKKTIRKGTWYRGDFVEEGEPSPKEVRQQVVQKILDNDSDRLRRAIDAIPAQRPGHQDVYYLIVGGDASDDVFPRDIDVAKRVLQQKYGVGDRGIILLNSRHYERYPLATTTSIAKALRRLGEVMDPDEDLLFVHMASHGGKGGDFALKAPGMLLPDLMPADFRAMLDAADIPRMVMVLSACYSGQWIDSLATDSNVILASARWDRTSFGCGDSSEMTWFTRAVYLDGALALNDISAFSETISSLIEGWEVQEGFENEQRSEPQFHIGDNFSGF</sequence>
<dbReference type="SUPFAM" id="SSF82185">
    <property type="entry name" value="Histone H3 K4-specific methyltransferase SET7/9 N-terminal domain"/>
    <property type="match status" value="2"/>
</dbReference>
<dbReference type="SMART" id="SM00698">
    <property type="entry name" value="MORN"/>
    <property type="match status" value="5"/>
</dbReference>
<reference evidence="2 3" key="1">
    <citation type="submission" date="2012-09" db="EMBL/GenBank/DDBJ databases">
        <title>Genome Sequence of alkane-degrading Bacterium Alcanivorax sp. 19-m-6.</title>
        <authorList>
            <person name="Lai Q."/>
            <person name="Shao Z."/>
        </authorList>
    </citation>
    <scope>NUCLEOTIDE SEQUENCE [LARGE SCALE GENOMIC DNA]</scope>
    <source>
        <strain evidence="2 3">19-m-6</strain>
    </source>
</reference>
<gene>
    <name evidence="2" type="ORF">Y5S_02222</name>
</gene>
<keyword evidence="3" id="KW-1185">Reference proteome</keyword>
<organism evidence="2 3">
    <name type="scientific">Alcanivorax nanhaiticus</name>
    <dbReference type="NCBI Taxonomy" id="1177154"/>
    <lineage>
        <taxon>Bacteria</taxon>
        <taxon>Pseudomonadati</taxon>
        <taxon>Pseudomonadota</taxon>
        <taxon>Gammaproteobacteria</taxon>
        <taxon>Oceanospirillales</taxon>
        <taxon>Alcanivoracaceae</taxon>
        <taxon>Alcanivorax</taxon>
    </lineage>
</organism>
<dbReference type="PANTHER" id="PTHR23084">
    <property type="entry name" value="PHOSPHATIDYLINOSITOL-4-PHOSPHATE 5-KINASE RELATED"/>
    <property type="match status" value="1"/>
</dbReference>
<dbReference type="PANTHER" id="PTHR23084:SF263">
    <property type="entry name" value="MORN REPEAT-CONTAINING PROTEIN 1"/>
    <property type="match status" value="1"/>
</dbReference>